<sequence length="542" mass="63081">MPVSLCYNTLSQPLSNIKVVWVSRATQSPQQTPHLFLAIDIPIPAILKLPDELLILIFSQAACSFPLFETVIRTVKAHNNYAAIAAVCRTFYRIALPLLYKRLWIFGSERFSSTQHLHRTLTKRPGLRQYCKAVEVWCPEWYMPEYQLEFDTVRDLLSWLPNVRSLSLRDANWLMNIPDRLEYHEVYTLLRHACQHMLPHLEHLYLYYGTGSVSDQWIVPPPSYFVVLEMPNLRSFTLDSMTNWSWILPIGGGARFVTTLRLPDFSGTPSQFHKLLSWPKVLEHLAFSLHPRCMEVPWAEDDSKYMQAALNLHRGSLKTLLTASSRLWVLGPDVDTEGPGSQWNWLPRIDLSAFSKLETLALPVRDHHSYATLLPPSLRTLVLHNDRPYWMPVDDWENDWWPPFADISGKGEDWLTGFLDHLRSIRPQMSTLRLRLCPECWLRTLPLQMERASDPFFPWDTLRVFQEKAAKEGMEPIFDDPGFSKQEASPAVPDHLFSMEVGAKHRCNLKHEEHLNPVSWCRRDWFHRNEDLCQLSLHPISR</sequence>
<gene>
    <name evidence="1" type="ORF">EJ06DRAFT_80865</name>
</gene>
<evidence type="ECO:0000313" key="1">
    <source>
        <dbReference type="EMBL" id="KAF2399314.1"/>
    </source>
</evidence>
<dbReference type="Proteomes" id="UP000799640">
    <property type="component" value="Unassembled WGS sequence"/>
</dbReference>
<dbReference type="OrthoDB" id="4840564at2759"/>
<accession>A0A6G1HTR7</accession>
<reference evidence="1" key="1">
    <citation type="journal article" date="2020" name="Stud. Mycol.">
        <title>101 Dothideomycetes genomes: a test case for predicting lifestyles and emergence of pathogens.</title>
        <authorList>
            <person name="Haridas S."/>
            <person name="Albert R."/>
            <person name="Binder M."/>
            <person name="Bloem J."/>
            <person name="Labutti K."/>
            <person name="Salamov A."/>
            <person name="Andreopoulos B."/>
            <person name="Baker S."/>
            <person name="Barry K."/>
            <person name="Bills G."/>
            <person name="Bluhm B."/>
            <person name="Cannon C."/>
            <person name="Castanera R."/>
            <person name="Culley D."/>
            <person name="Daum C."/>
            <person name="Ezra D."/>
            <person name="Gonzalez J."/>
            <person name="Henrissat B."/>
            <person name="Kuo A."/>
            <person name="Liang C."/>
            <person name="Lipzen A."/>
            <person name="Lutzoni F."/>
            <person name="Magnuson J."/>
            <person name="Mondo S."/>
            <person name="Nolan M."/>
            <person name="Ohm R."/>
            <person name="Pangilinan J."/>
            <person name="Park H.-J."/>
            <person name="Ramirez L."/>
            <person name="Alfaro M."/>
            <person name="Sun H."/>
            <person name="Tritt A."/>
            <person name="Yoshinaga Y."/>
            <person name="Zwiers L.-H."/>
            <person name="Turgeon B."/>
            <person name="Goodwin S."/>
            <person name="Spatafora J."/>
            <person name="Crous P."/>
            <person name="Grigoriev I."/>
        </authorList>
    </citation>
    <scope>NUCLEOTIDE SEQUENCE</scope>
    <source>
        <strain evidence="1">CBS 262.69</strain>
    </source>
</reference>
<proteinExistence type="predicted"/>
<keyword evidence="2" id="KW-1185">Reference proteome</keyword>
<organism evidence="1 2">
    <name type="scientific">Trichodelitschia bisporula</name>
    <dbReference type="NCBI Taxonomy" id="703511"/>
    <lineage>
        <taxon>Eukaryota</taxon>
        <taxon>Fungi</taxon>
        <taxon>Dikarya</taxon>
        <taxon>Ascomycota</taxon>
        <taxon>Pezizomycotina</taxon>
        <taxon>Dothideomycetes</taxon>
        <taxon>Dothideomycetes incertae sedis</taxon>
        <taxon>Phaeotrichales</taxon>
        <taxon>Phaeotrichaceae</taxon>
        <taxon>Trichodelitschia</taxon>
    </lineage>
</organism>
<dbReference type="EMBL" id="ML996698">
    <property type="protein sequence ID" value="KAF2399314.1"/>
    <property type="molecule type" value="Genomic_DNA"/>
</dbReference>
<name>A0A6G1HTR7_9PEZI</name>
<dbReference type="AlphaFoldDB" id="A0A6G1HTR7"/>
<dbReference type="SUPFAM" id="SSF52047">
    <property type="entry name" value="RNI-like"/>
    <property type="match status" value="1"/>
</dbReference>
<protein>
    <submittedName>
        <fullName evidence="1">Uncharacterized protein</fullName>
    </submittedName>
</protein>
<evidence type="ECO:0000313" key="2">
    <source>
        <dbReference type="Proteomes" id="UP000799640"/>
    </source>
</evidence>